<name>A0AAV8UL13_9RHOD</name>
<sequence>MDLTRLTYLERKPNVLQVKRGSFRRWWKCLDKTGSLRYTMQKKKDGERIEFVMRNIRGRIVGRAVLYRGCGTAVLTGFSGRAEAVIRLSSESVNGVEVFLTDFEVEQIPLNTKSDVMTFVDSVIHAYSPCLSVHSGNSDGDMSVNMFNFKEKAMRTFRGKQPSTSNMGDGPDPSSVTLLFTTARYLTEHRGDDPPRPCDYLPKHGIGGEYLGVAY</sequence>
<protein>
    <recommendedName>
        <fullName evidence="3">PH domain-containing protein</fullName>
    </recommendedName>
</protein>
<proteinExistence type="predicted"/>
<evidence type="ECO:0000313" key="2">
    <source>
        <dbReference type="Proteomes" id="UP001157974"/>
    </source>
</evidence>
<reference evidence="1 2" key="1">
    <citation type="journal article" date="2023" name="Nat. Commun.">
        <title>Origin of minicircular mitochondrial genomes in red algae.</title>
        <authorList>
            <person name="Lee Y."/>
            <person name="Cho C.H."/>
            <person name="Lee Y.M."/>
            <person name="Park S.I."/>
            <person name="Yang J.H."/>
            <person name="West J.A."/>
            <person name="Bhattacharya D."/>
            <person name="Yoon H.S."/>
        </authorList>
    </citation>
    <scope>NUCLEOTIDE SEQUENCE [LARGE SCALE GENOMIC DNA]</scope>
    <source>
        <strain evidence="1 2">CCMP1338</strain>
        <tissue evidence="1">Whole cell</tissue>
    </source>
</reference>
<organism evidence="1 2">
    <name type="scientific">Rhodosorus marinus</name>
    <dbReference type="NCBI Taxonomy" id="101924"/>
    <lineage>
        <taxon>Eukaryota</taxon>
        <taxon>Rhodophyta</taxon>
        <taxon>Stylonematophyceae</taxon>
        <taxon>Stylonematales</taxon>
        <taxon>Stylonemataceae</taxon>
        <taxon>Rhodosorus</taxon>
    </lineage>
</organism>
<keyword evidence="2" id="KW-1185">Reference proteome</keyword>
<accession>A0AAV8UL13</accession>
<comment type="caution">
    <text evidence="1">The sequence shown here is derived from an EMBL/GenBank/DDBJ whole genome shotgun (WGS) entry which is preliminary data.</text>
</comment>
<dbReference type="EMBL" id="JAMWBK010000008">
    <property type="protein sequence ID" value="KAJ8902679.1"/>
    <property type="molecule type" value="Genomic_DNA"/>
</dbReference>
<dbReference type="Proteomes" id="UP001157974">
    <property type="component" value="Unassembled WGS sequence"/>
</dbReference>
<evidence type="ECO:0000313" key="1">
    <source>
        <dbReference type="EMBL" id="KAJ8902679.1"/>
    </source>
</evidence>
<evidence type="ECO:0008006" key="3">
    <source>
        <dbReference type="Google" id="ProtNLM"/>
    </source>
</evidence>
<gene>
    <name evidence="1" type="ORF">NDN08_005999</name>
</gene>
<dbReference type="AlphaFoldDB" id="A0AAV8UL13"/>